<reference evidence="1" key="2">
    <citation type="submission" date="2021-02" db="EMBL/GenBank/DDBJ databases">
        <authorList>
            <person name="Kimball J.A."/>
            <person name="Haas M.W."/>
            <person name="Macchietto M."/>
            <person name="Kono T."/>
            <person name="Duquette J."/>
            <person name="Shao M."/>
        </authorList>
    </citation>
    <scope>NUCLEOTIDE SEQUENCE</scope>
    <source>
        <tissue evidence="1">Fresh leaf tissue</tissue>
    </source>
</reference>
<dbReference type="EMBL" id="JAAALK010000288">
    <property type="protein sequence ID" value="KAG8052730.1"/>
    <property type="molecule type" value="Genomic_DNA"/>
</dbReference>
<name>A0A8J5R6Y7_ZIZPA</name>
<protein>
    <submittedName>
        <fullName evidence="1">Uncharacterized protein</fullName>
    </submittedName>
</protein>
<dbReference type="Proteomes" id="UP000729402">
    <property type="component" value="Unassembled WGS sequence"/>
</dbReference>
<evidence type="ECO:0000313" key="2">
    <source>
        <dbReference type="Proteomes" id="UP000729402"/>
    </source>
</evidence>
<organism evidence="1 2">
    <name type="scientific">Zizania palustris</name>
    <name type="common">Northern wild rice</name>
    <dbReference type="NCBI Taxonomy" id="103762"/>
    <lineage>
        <taxon>Eukaryota</taxon>
        <taxon>Viridiplantae</taxon>
        <taxon>Streptophyta</taxon>
        <taxon>Embryophyta</taxon>
        <taxon>Tracheophyta</taxon>
        <taxon>Spermatophyta</taxon>
        <taxon>Magnoliopsida</taxon>
        <taxon>Liliopsida</taxon>
        <taxon>Poales</taxon>
        <taxon>Poaceae</taxon>
        <taxon>BOP clade</taxon>
        <taxon>Oryzoideae</taxon>
        <taxon>Oryzeae</taxon>
        <taxon>Zizaniinae</taxon>
        <taxon>Zizania</taxon>
    </lineage>
</organism>
<reference evidence="1" key="1">
    <citation type="journal article" date="2021" name="bioRxiv">
        <title>Whole Genome Assembly and Annotation of Northern Wild Rice, Zizania palustris L., Supports a Whole Genome Duplication in the Zizania Genus.</title>
        <authorList>
            <person name="Haas M."/>
            <person name="Kono T."/>
            <person name="Macchietto M."/>
            <person name="Millas R."/>
            <person name="McGilp L."/>
            <person name="Shao M."/>
            <person name="Duquette J."/>
            <person name="Hirsch C.N."/>
            <person name="Kimball J."/>
        </authorList>
    </citation>
    <scope>NUCLEOTIDE SEQUENCE</scope>
    <source>
        <tissue evidence="1">Fresh leaf tissue</tissue>
    </source>
</reference>
<proteinExistence type="predicted"/>
<gene>
    <name evidence="1" type="ORF">GUJ93_ZPchr0001g32379</name>
</gene>
<keyword evidence="2" id="KW-1185">Reference proteome</keyword>
<dbReference type="AlphaFoldDB" id="A0A8J5R6Y7"/>
<comment type="caution">
    <text evidence="1">The sequence shown here is derived from an EMBL/GenBank/DDBJ whole genome shotgun (WGS) entry which is preliminary data.</text>
</comment>
<accession>A0A8J5R6Y7</accession>
<sequence>MWSRSFTFLSRHRSACRDDAGNGDGRADGMERLFYGAPTTGRHHAGGAGRMVTAGLGLERDVRMKKEEPFFSLLRSSTRFKATWGAAVAVLCAVGEVLPICADNLDEDSEDHFSVQHSHLLKTLRNGCN</sequence>
<evidence type="ECO:0000313" key="1">
    <source>
        <dbReference type="EMBL" id="KAG8052730.1"/>
    </source>
</evidence>